<comment type="caution">
    <text evidence="3">The sequence shown here is derived from an EMBL/GenBank/DDBJ whole genome shotgun (WGS) entry which is preliminary data.</text>
</comment>
<organism evidence="3 4">
    <name type="scientific">Arsenicicoccus bolidensis</name>
    <dbReference type="NCBI Taxonomy" id="229480"/>
    <lineage>
        <taxon>Bacteria</taxon>
        <taxon>Bacillati</taxon>
        <taxon>Actinomycetota</taxon>
        <taxon>Actinomycetes</taxon>
        <taxon>Micrococcales</taxon>
        <taxon>Intrasporangiaceae</taxon>
        <taxon>Arsenicicoccus</taxon>
    </lineage>
</organism>
<feature type="compositionally biased region" description="Pro residues" evidence="1">
    <location>
        <begin position="373"/>
        <end position="385"/>
    </location>
</feature>
<evidence type="ECO:0000259" key="2">
    <source>
        <dbReference type="Pfam" id="PF11721"/>
    </source>
</evidence>
<dbReference type="Gene3D" id="2.60.120.430">
    <property type="entry name" value="Galactose-binding lectin"/>
    <property type="match status" value="1"/>
</dbReference>
<proteinExistence type="predicted"/>
<gene>
    <name evidence="3" type="ORF">MHL29_04530</name>
</gene>
<dbReference type="Proteomes" id="UP001521931">
    <property type="component" value="Unassembled WGS sequence"/>
</dbReference>
<dbReference type="EMBL" id="JAKRCV010000009">
    <property type="protein sequence ID" value="MCG7321162.1"/>
    <property type="molecule type" value="Genomic_DNA"/>
</dbReference>
<sequence>MHSPLSARRRRRMTGGLIGAALVTSTALGSIPLAAASAAPETAAPTAATAERDRLPERIFAPDAFWYRRLPANTPKDPRSAEISKHIYDQGVSYYGRPGAPSIAVNTVRYSAPMYMAKAGDPTTSFTFENCQGKSYGDTGLIANHLSNLRIPSYARPAEGTDLEMLVYDASSRRLTETWVTRKNNGTWSACWGGSIPDASKSNGVFPHPFGTTASGLSLAGGTIRPEELRRGRIDHVIGIALPHNAPWPNVSRPANRTDGYNPSGRPAAAEGQMLRIPASVNLDALRLSPTARTIAKAAQEYGVVVWDTAGSISFRAENPIGMTSDPYPELFRGRADWQEMLGDPGRGERGFPLELLEVLPMNYEAPVSSAPAPTPTPTPTPTTPVPGSGVATVRQTAAWLDQTDAQGRRWTGRGDAFDSYKAGTAMVGRDVAGTGDDQLYRSTVYGMTSYRTKVANGTYRVKLYTAEDYFTAPGRRVYSVSAEGATVLKDVDVFARTGGAFRAYEPTFTVTVTDGRLDLGFHAVKDTPSLAAVEVTKL</sequence>
<dbReference type="Pfam" id="PF11721">
    <property type="entry name" value="Malectin"/>
    <property type="match status" value="1"/>
</dbReference>
<feature type="domain" description="Malectin" evidence="2">
    <location>
        <begin position="419"/>
        <end position="525"/>
    </location>
</feature>
<evidence type="ECO:0000313" key="4">
    <source>
        <dbReference type="Proteomes" id="UP001521931"/>
    </source>
</evidence>
<keyword evidence="4" id="KW-1185">Reference proteome</keyword>
<dbReference type="SUPFAM" id="SSF49785">
    <property type="entry name" value="Galactose-binding domain-like"/>
    <property type="match status" value="1"/>
</dbReference>
<dbReference type="RefSeq" id="WP_239262620.1">
    <property type="nucleotide sequence ID" value="NZ_JAKRCV010000009.1"/>
</dbReference>
<reference evidence="3 4" key="1">
    <citation type="submission" date="2022-02" db="EMBL/GenBank/DDBJ databases">
        <title>Uncovering new skin microbiome diversity through culturing and metagenomics.</title>
        <authorList>
            <person name="Conlan S."/>
            <person name="Deming C."/>
            <person name="Nisc Comparative Sequencing Program N."/>
            <person name="Segre J.A."/>
        </authorList>
    </citation>
    <scope>NUCLEOTIDE SEQUENCE [LARGE SCALE GENOMIC DNA]</scope>
    <source>
        <strain evidence="3 4">ACRQZ</strain>
    </source>
</reference>
<feature type="region of interest" description="Disordered" evidence="1">
    <location>
        <begin position="368"/>
        <end position="390"/>
    </location>
</feature>
<evidence type="ECO:0000256" key="1">
    <source>
        <dbReference type="SAM" id="MobiDB-lite"/>
    </source>
</evidence>
<protein>
    <submittedName>
        <fullName evidence="3">Malectin</fullName>
    </submittedName>
</protein>
<dbReference type="InterPro" id="IPR008979">
    <property type="entry name" value="Galactose-bd-like_sf"/>
</dbReference>
<dbReference type="InterPro" id="IPR021720">
    <property type="entry name" value="Malectin_dom"/>
</dbReference>
<accession>A0ABS9Q1C5</accession>
<name>A0ABS9Q1C5_9MICO</name>
<evidence type="ECO:0000313" key="3">
    <source>
        <dbReference type="EMBL" id="MCG7321162.1"/>
    </source>
</evidence>